<name>A0ABQ0L0R9_MYCCL</name>
<evidence type="ECO:0000256" key="7">
    <source>
        <dbReference type="ARBA" id="ARBA00047899"/>
    </source>
</evidence>
<dbReference type="InterPro" id="IPR008271">
    <property type="entry name" value="Ser/Thr_kinase_AS"/>
</dbReference>
<feature type="domain" description="Protein kinase" evidence="10">
    <location>
        <begin position="103"/>
        <end position="391"/>
    </location>
</feature>
<proteinExistence type="predicted"/>
<protein>
    <recommendedName>
        <fullName evidence="1">non-specific serine/threonine protein kinase</fullName>
        <ecNumber evidence="1">2.7.11.1</ecNumber>
    </recommendedName>
</protein>
<evidence type="ECO:0000256" key="6">
    <source>
        <dbReference type="ARBA" id="ARBA00022840"/>
    </source>
</evidence>
<dbReference type="Gene3D" id="1.10.510.10">
    <property type="entry name" value="Transferase(Phosphotransferase) domain 1"/>
    <property type="match status" value="1"/>
</dbReference>
<organism evidence="11 12">
    <name type="scientific">Mycena chlorophos</name>
    <name type="common">Agaric fungus</name>
    <name type="synonym">Agaricus chlorophos</name>
    <dbReference type="NCBI Taxonomy" id="658473"/>
    <lineage>
        <taxon>Eukaryota</taxon>
        <taxon>Fungi</taxon>
        <taxon>Dikarya</taxon>
        <taxon>Basidiomycota</taxon>
        <taxon>Agaricomycotina</taxon>
        <taxon>Agaricomycetes</taxon>
        <taxon>Agaricomycetidae</taxon>
        <taxon>Agaricales</taxon>
        <taxon>Marasmiineae</taxon>
        <taxon>Mycenaceae</taxon>
        <taxon>Mycena</taxon>
    </lineage>
</organism>
<sequence length="462" mass="50781">MPIMLGAKGCSPVDSSSAKPSVSLENGTGTVASVFTSPWPWVDFSLTKNSLAALSVSGTSRDSSSASLNEKKPATTRSPPNVNITLRTSPRPAPSGLEIPGPFAFLRKIQSGTFGDAIAVREPGYGRVLCMKVLNKRSAVRRGELPGIVQEVIAYRSIARNNSKEAVEGGPFVMQLEASLQDEANLYLIMSLQELMYCDLLAVYNGYRYSRRGNARKWLCQISLGLAAIHSAGVIHRDIKPENILIDFHGNVRIMDFGTAYTLISSKPAPLDPTKKYSSQIWGTEIYMAPEMLANRSKTREHRRRYGLAVDYWSLGCVAYELLCDDSVKDALFAEEEDLEAYLAWDCSGQTTPYPALVDFDPDARSLVLSLLTVDPKQRAGSAALRSHPFFQNGDGVPEFQRVVDSQKPPRHQASLSHVCKQAREKDGTSSLITVSFYPPEVDDTFTDFGWVNPRGIWGSAQ</sequence>
<dbReference type="SUPFAM" id="SSF56112">
    <property type="entry name" value="Protein kinase-like (PK-like)"/>
    <property type="match status" value="1"/>
</dbReference>
<evidence type="ECO:0000256" key="2">
    <source>
        <dbReference type="ARBA" id="ARBA00022527"/>
    </source>
</evidence>
<dbReference type="PANTHER" id="PTHR24356:SF1">
    <property type="entry name" value="SERINE_THREONINE-PROTEIN KINASE GREATWALL"/>
    <property type="match status" value="1"/>
</dbReference>
<evidence type="ECO:0000256" key="3">
    <source>
        <dbReference type="ARBA" id="ARBA00022679"/>
    </source>
</evidence>
<feature type="region of interest" description="Disordered" evidence="9">
    <location>
        <begin position="1"/>
        <end position="23"/>
    </location>
</feature>
<comment type="catalytic activity">
    <reaction evidence="8">
        <text>L-seryl-[protein] + ATP = O-phospho-L-seryl-[protein] + ADP + H(+)</text>
        <dbReference type="Rhea" id="RHEA:17989"/>
        <dbReference type="Rhea" id="RHEA-COMP:9863"/>
        <dbReference type="Rhea" id="RHEA-COMP:11604"/>
        <dbReference type="ChEBI" id="CHEBI:15378"/>
        <dbReference type="ChEBI" id="CHEBI:29999"/>
        <dbReference type="ChEBI" id="CHEBI:30616"/>
        <dbReference type="ChEBI" id="CHEBI:83421"/>
        <dbReference type="ChEBI" id="CHEBI:456216"/>
        <dbReference type="EC" id="2.7.11.1"/>
    </reaction>
</comment>
<evidence type="ECO:0000256" key="5">
    <source>
        <dbReference type="ARBA" id="ARBA00022777"/>
    </source>
</evidence>
<dbReference type="Gene3D" id="3.30.200.20">
    <property type="entry name" value="Phosphorylase Kinase, domain 1"/>
    <property type="match status" value="1"/>
</dbReference>
<dbReference type="PANTHER" id="PTHR24356">
    <property type="entry name" value="SERINE/THREONINE-PROTEIN KINASE"/>
    <property type="match status" value="1"/>
</dbReference>
<dbReference type="SMART" id="SM00220">
    <property type="entry name" value="S_TKc"/>
    <property type="match status" value="1"/>
</dbReference>
<dbReference type="EMBL" id="DF840172">
    <property type="protein sequence ID" value="GAT44766.1"/>
    <property type="molecule type" value="Genomic_DNA"/>
</dbReference>
<dbReference type="InterPro" id="IPR011009">
    <property type="entry name" value="Kinase-like_dom_sf"/>
</dbReference>
<gene>
    <name evidence="11" type="ORF">MCHLO_02377</name>
</gene>
<dbReference type="InterPro" id="IPR000719">
    <property type="entry name" value="Prot_kinase_dom"/>
</dbReference>
<evidence type="ECO:0000259" key="10">
    <source>
        <dbReference type="PROSITE" id="PS50011"/>
    </source>
</evidence>
<evidence type="ECO:0000256" key="4">
    <source>
        <dbReference type="ARBA" id="ARBA00022741"/>
    </source>
</evidence>
<evidence type="ECO:0000256" key="9">
    <source>
        <dbReference type="SAM" id="MobiDB-lite"/>
    </source>
</evidence>
<dbReference type="EC" id="2.7.11.1" evidence="1"/>
<keyword evidence="5" id="KW-0418">Kinase</keyword>
<feature type="compositionally biased region" description="Polar residues" evidence="9">
    <location>
        <begin position="13"/>
        <end position="23"/>
    </location>
</feature>
<accession>A0ABQ0L0R9</accession>
<reference evidence="11" key="1">
    <citation type="submission" date="2014-09" db="EMBL/GenBank/DDBJ databases">
        <title>Genome sequence of the luminous mushroom Mycena chlorophos for searching fungal bioluminescence genes.</title>
        <authorList>
            <person name="Tanaka Y."/>
            <person name="Kasuga D."/>
            <person name="Oba Y."/>
            <person name="Hase S."/>
            <person name="Sato K."/>
            <person name="Oba Y."/>
            <person name="Sakakibara Y."/>
        </authorList>
    </citation>
    <scope>NUCLEOTIDE SEQUENCE</scope>
</reference>
<dbReference type="Pfam" id="PF00069">
    <property type="entry name" value="Pkinase"/>
    <property type="match status" value="1"/>
</dbReference>
<dbReference type="Proteomes" id="UP000815677">
    <property type="component" value="Unassembled WGS sequence"/>
</dbReference>
<keyword evidence="4" id="KW-0547">Nucleotide-binding</keyword>
<feature type="compositionally biased region" description="Polar residues" evidence="9">
    <location>
        <begin position="59"/>
        <end position="68"/>
    </location>
</feature>
<keyword evidence="12" id="KW-1185">Reference proteome</keyword>
<evidence type="ECO:0000313" key="12">
    <source>
        <dbReference type="Proteomes" id="UP000815677"/>
    </source>
</evidence>
<dbReference type="InterPro" id="IPR050236">
    <property type="entry name" value="Ser_Thr_kinase_AGC"/>
</dbReference>
<evidence type="ECO:0000256" key="8">
    <source>
        <dbReference type="ARBA" id="ARBA00048679"/>
    </source>
</evidence>
<feature type="region of interest" description="Disordered" evidence="9">
    <location>
        <begin position="59"/>
        <end position="93"/>
    </location>
</feature>
<dbReference type="PROSITE" id="PS50011">
    <property type="entry name" value="PROTEIN_KINASE_DOM"/>
    <property type="match status" value="1"/>
</dbReference>
<keyword evidence="2" id="KW-0723">Serine/threonine-protein kinase</keyword>
<keyword evidence="3" id="KW-0808">Transferase</keyword>
<keyword evidence="6" id="KW-0067">ATP-binding</keyword>
<comment type="catalytic activity">
    <reaction evidence="7">
        <text>L-threonyl-[protein] + ATP = O-phospho-L-threonyl-[protein] + ADP + H(+)</text>
        <dbReference type="Rhea" id="RHEA:46608"/>
        <dbReference type="Rhea" id="RHEA-COMP:11060"/>
        <dbReference type="Rhea" id="RHEA-COMP:11605"/>
        <dbReference type="ChEBI" id="CHEBI:15378"/>
        <dbReference type="ChEBI" id="CHEBI:30013"/>
        <dbReference type="ChEBI" id="CHEBI:30616"/>
        <dbReference type="ChEBI" id="CHEBI:61977"/>
        <dbReference type="ChEBI" id="CHEBI:456216"/>
        <dbReference type="EC" id="2.7.11.1"/>
    </reaction>
</comment>
<dbReference type="PROSITE" id="PS00108">
    <property type="entry name" value="PROTEIN_KINASE_ST"/>
    <property type="match status" value="1"/>
</dbReference>
<evidence type="ECO:0000256" key="1">
    <source>
        <dbReference type="ARBA" id="ARBA00012513"/>
    </source>
</evidence>
<evidence type="ECO:0000313" key="11">
    <source>
        <dbReference type="EMBL" id="GAT44766.1"/>
    </source>
</evidence>
<feature type="compositionally biased region" description="Polar residues" evidence="9">
    <location>
        <begin position="75"/>
        <end position="88"/>
    </location>
</feature>